<dbReference type="InterPro" id="IPR038071">
    <property type="entry name" value="UROD/MetE-like_sf"/>
</dbReference>
<protein>
    <recommendedName>
        <fullName evidence="3">Uroporphyrinogen decarboxylase (URO-D) domain-containing protein</fullName>
    </recommendedName>
</protein>
<dbReference type="EMBL" id="MNUO01000094">
    <property type="protein sequence ID" value="OIN96455.1"/>
    <property type="molecule type" value="Genomic_DNA"/>
</dbReference>
<evidence type="ECO:0000313" key="2">
    <source>
        <dbReference type="Proteomes" id="UP000182278"/>
    </source>
</evidence>
<dbReference type="Proteomes" id="UP000182278">
    <property type="component" value="Unassembled WGS sequence"/>
</dbReference>
<proteinExistence type="predicted"/>
<name>A0A1J4SAR9_9BACT</name>
<accession>A0A1J4SAR9</accession>
<dbReference type="STRING" id="1817893.AUJ66_06195"/>
<comment type="caution">
    <text evidence="1">The sequence shown here is derived from an EMBL/GenBank/DDBJ whole genome shotgun (WGS) entry which is preliminary data.</text>
</comment>
<sequence length="359" mass="41192">MLYKEDWQEVQKRLDAWWSGEIIDRVVIQVTAQRKGVTRTSNWDVWTLMQNRDNPEIAIAEFEKFCQEIYFGGEAFPNFWINFGPGSMAAYIGAIPRFEKDTVWLETPTEWSKLQEVKFDHENIWWKMTKKCTVLSSEAGKGKWITGNTDLGGPTDIAASLRGTQNLLFDLLENGEKVKQLTGQITKLWYEYYQELYGITKKNGMPGTSAWMGIWSPKRWYPVQCDFSAMISPEMFAEFVAPYLQEQCQYLDHTIYHWDGPGEIPHLDLLLDIPELNGIQWTPGSGQPGVESPKWFPLYKRIQQKGKLLVLLGVPPDKIEGLLNEISPEGVLIGTSVSSEDEAKELLKKAEKRSFYGDT</sequence>
<reference evidence="1 2" key="1">
    <citation type="journal article" date="2016" name="Environ. Microbiol.">
        <title>Genomic resolution of a cold subsurface aquifer community provides metabolic insights for novel microbes adapted to high CO concentrations.</title>
        <authorList>
            <person name="Probst A.J."/>
            <person name="Castelle C.J."/>
            <person name="Singh A."/>
            <person name="Brown C.T."/>
            <person name="Anantharaman K."/>
            <person name="Sharon I."/>
            <person name="Hug L.A."/>
            <person name="Burstein D."/>
            <person name="Emerson J.B."/>
            <person name="Thomas B.C."/>
            <person name="Banfield J.F."/>
        </authorList>
    </citation>
    <scope>NUCLEOTIDE SEQUENCE [LARGE SCALE GENOMIC DNA]</scope>
    <source>
        <strain evidence="1">CG1_02_38_46</strain>
    </source>
</reference>
<dbReference type="Gene3D" id="3.20.20.210">
    <property type="match status" value="1"/>
</dbReference>
<dbReference type="AlphaFoldDB" id="A0A1J4SAR9"/>
<evidence type="ECO:0008006" key="3">
    <source>
        <dbReference type="Google" id="ProtNLM"/>
    </source>
</evidence>
<dbReference type="SUPFAM" id="SSF51726">
    <property type="entry name" value="UROD/MetE-like"/>
    <property type="match status" value="1"/>
</dbReference>
<evidence type="ECO:0000313" key="1">
    <source>
        <dbReference type="EMBL" id="OIN96455.1"/>
    </source>
</evidence>
<organism evidence="1 2">
    <name type="scientific">Candidatus Desantisbacteria bacterium CG1_02_38_46</name>
    <dbReference type="NCBI Taxonomy" id="1817893"/>
    <lineage>
        <taxon>Bacteria</taxon>
        <taxon>Candidatus Desantisiibacteriota</taxon>
    </lineage>
</organism>
<gene>
    <name evidence="1" type="ORF">AUJ66_06195</name>
</gene>